<feature type="transmembrane region" description="Helical" evidence="1">
    <location>
        <begin position="90"/>
        <end position="109"/>
    </location>
</feature>
<keyword evidence="1" id="KW-1133">Transmembrane helix</keyword>
<proteinExistence type="predicted"/>
<evidence type="ECO:0000256" key="1">
    <source>
        <dbReference type="SAM" id="Phobius"/>
    </source>
</evidence>
<feature type="transmembrane region" description="Helical" evidence="1">
    <location>
        <begin position="33"/>
        <end position="54"/>
    </location>
</feature>
<keyword evidence="1" id="KW-0812">Transmembrane</keyword>
<protein>
    <submittedName>
        <fullName evidence="2">Uncharacterized protein</fullName>
    </submittedName>
</protein>
<sequence>MKKADAKSIISIFVGVFLLMGVIEFIFKRNHSFILSNHYFVFLLGFIVMNAFPIGRGWAKVRYFTLVFLSFYLPIKIGDLLSVEGLNITLGTYLIVLGIFLLIVGPFFYRRIAHRVK</sequence>
<gene>
    <name evidence="2" type="ORF">NCTC8129_00648</name>
</gene>
<evidence type="ECO:0000313" key="3">
    <source>
        <dbReference type="Proteomes" id="UP000254070"/>
    </source>
</evidence>
<accession>A0A377KJE6</accession>
<dbReference type="AlphaFoldDB" id="A0A377KJE6"/>
<dbReference type="Proteomes" id="UP000254070">
    <property type="component" value="Unassembled WGS sequence"/>
</dbReference>
<feature type="transmembrane region" description="Helical" evidence="1">
    <location>
        <begin position="61"/>
        <end position="78"/>
    </location>
</feature>
<dbReference type="RefSeq" id="WP_115234759.1">
    <property type="nucleotide sequence ID" value="NZ_CABGIZ010000011.1"/>
</dbReference>
<name>A0A377KJE6_9ENTE</name>
<reference evidence="2 3" key="1">
    <citation type="submission" date="2018-06" db="EMBL/GenBank/DDBJ databases">
        <authorList>
            <consortium name="Pathogen Informatics"/>
            <person name="Doyle S."/>
        </authorList>
    </citation>
    <scope>NUCLEOTIDE SEQUENCE [LARGE SCALE GENOMIC DNA]</scope>
    <source>
        <strain evidence="2 3">NCTC8129</strain>
    </source>
</reference>
<organism evidence="2 3">
    <name type="scientific">Enterococcus durans</name>
    <dbReference type="NCBI Taxonomy" id="53345"/>
    <lineage>
        <taxon>Bacteria</taxon>
        <taxon>Bacillati</taxon>
        <taxon>Bacillota</taxon>
        <taxon>Bacilli</taxon>
        <taxon>Lactobacillales</taxon>
        <taxon>Enterococcaceae</taxon>
        <taxon>Enterococcus</taxon>
    </lineage>
</organism>
<dbReference type="EMBL" id="UGIF01000002">
    <property type="protein sequence ID" value="STP28514.1"/>
    <property type="molecule type" value="Genomic_DNA"/>
</dbReference>
<keyword evidence="1" id="KW-0472">Membrane</keyword>
<feature type="transmembrane region" description="Helical" evidence="1">
    <location>
        <begin position="9"/>
        <end position="27"/>
    </location>
</feature>
<evidence type="ECO:0000313" key="2">
    <source>
        <dbReference type="EMBL" id="STP28514.1"/>
    </source>
</evidence>